<organism evidence="3">
    <name type="scientific">marine metagenome</name>
    <dbReference type="NCBI Taxonomy" id="408172"/>
    <lineage>
        <taxon>unclassified sequences</taxon>
        <taxon>metagenomes</taxon>
        <taxon>ecological metagenomes</taxon>
    </lineage>
</organism>
<keyword evidence="1" id="KW-1133">Transmembrane helix</keyword>
<evidence type="ECO:0000313" key="3">
    <source>
        <dbReference type="EMBL" id="SVE24848.1"/>
    </source>
</evidence>
<dbReference type="EMBL" id="UINC01204219">
    <property type="protein sequence ID" value="SVE24848.1"/>
    <property type="molecule type" value="Genomic_DNA"/>
</dbReference>
<name>A0A383BZM5_9ZZZZ</name>
<accession>A0A383BZM5</accession>
<evidence type="ECO:0000256" key="1">
    <source>
        <dbReference type="SAM" id="Phobius"/>
    </source>
</evidence>
<dbReference type="SMART" id="SM01080">
    <property type="entry name" value="CHASE2"/>
    <property type="match status" value="1"/>
</dbReference>
<proteinExistence type="predicted"/>
<gene>
    <name evidence="3" type="ORF">METZ01_LOCUS477702</name>
</gene>
<protein>
    <recommendedName>
        <fullName evidence="2">CHASE2 domain-containing protein</fullName>
    </recommendedName>
</protein>
<feature type="non-terminal residue" evidence="3">
    <location>
        <position position="243"/>
    </location>
</feature>
<dbReference type="InterPro" id="IPR007890">
    <property type="entry name" value="CHASE2"/>
</dbReference>
<sequence length="243" mass="27436">RSAKAKFFSKGGDPNNFTYSFPYSIGSLEKLENSSKGLGSISFLDQSDGIIRSVPLIIQFKKKLYPTLGLEMIRVGSKQKNIFVELDEVGVKKLSVRPFKITSDANGLFWIRYKQSQKSQYISSTSVYDEKFEEGFFKDKYVLIGASAQGLFDLVKTPLGITIPGVEVHANVIENILNNSYLIRNPKVYIVELLFSIIIAFITFYFSQNIKPKYGLAIYFSSIISVILIGLTFFLLRSELIDI</sequence>
<keyword evidence="1" id="KW-0812">Transmembrane</keyword>
<feature type="non-terminal residue" evidence="3">
    <location>
        <position position="1"/>
    </location>
</feature>
<feature type="transmembrane region" description="Helical" evidence="1">
    <location>
        <begin position="214"/>
        <end position="236"/>
    </location>
</feature>
<reference evidence="3" key="1">
    <citation type="submission" date="2018-05" db="EMBL/GenBank/DDBJ databases">
        <authorList>
            <person name="Lanie J.A."/>
            <person name="Ng W.-L."/>
            <person name="Kazmierczak K.M."/>
            <person name="Andrzejewski T.M."/>
            <person name="Davidsen T.M."/>
            <person name="Wayne K.J."/>
            <person name="Tettelin H."/>
            <person name="Glass J.I."/>
            <person name="Rusch D."/>
            <person name="Podicherti R."/>
            <person name="Tsui H.-C.T."/>
            <person name="Winkler M.E."/>
        </authorList>
    </citation>
    <scope>NUCLEOTIDE SEQUENCE</scope>
</reference>
<feature type="transmembrane region" description="Helical" evidence="1">
    <location>
        <begin position="188"/>
        <end position="208"/>
    </location>
</feature>
<evidence type="ECO:0000259" key="2">
    <source>
        <dbReference type="SMART" id="SM01080"/>
    </source>
</evidence>
<dbReference type="AlphaFoldDB" id="A0A383BZM5"/>
<keyword evidence="1" id="KW-0472">Membrane</keyword>
<feature type="domain" description="CHASE2" evidence="2">
    <location>
        <begin position="11"/>
        <end position="203"/>
    </location>
</feature>
<dbReference type="Pfam" id="PF05226">
    <property type="entry name" value="CHASE2"/>
    <property type="match status" value="1"/>
</dbReference>